<comment type="caution">
    <text evidence="5">The sequence shown here is derived from an EMBL/GenBank/DDBJ whole genome shotgun (WGS) entry which is preliminary data.</text>
</comment>
<feature type="region of interest" description="Disordered" evidence="3">
    <location>
        <begin position="123"/>
        <end position="156"/>
    </location>
</feature>
<evidence type="ECO:0000313" key="6">
    <source>
        <dbReference type="Proteomes" id="UP000241769"/>
    </source>
</evidence>
<reference evidence="5 6" key="1">
    <citation type="journal article" date="2018" name="Genome Biol. Evol.">
        <title>Multiple Roots of Fruiting Body Formation in Amoebozoa.</title>
        <authorList>
            <person name="Hillmann F."/>
            <person name="Forbes G."/>
            <person name="Novohradska S."/>
            <person name="Ferling I."/>
            <person name="Riege K."/>
            <person name="Groth M."/>
            <person name="Westermann M."/>
            <person name="Marz M."/>
            <person name="Spaller T."/>
            <person name="Winckler T."/>
            <person name="Schaap P."/>
            <person name="Glockner G."/>
        </authorList>
    </citation>
    <scope>NUCLEOTIDE SEQUENCE [LARGE SCALE GENOMIC DNA]</scope>
    <source>
        <strain evidence="5 6">Jena</strain>
    </source>
</reference>
<dbReference type="GO" id="GO:0003677">
    <property type="term" value="F:DNA binding"/>
    <property type="evidence" value="ECO:0007669"/>
    <property type="project" value="UniProtKB-UniRule"/>
</dbReference>
<dbReference type="InterPro" id="IPR001356">
    <property type="entry name" value="HD"/>
</dbReference>
<feature type="DNA-binding region" description="Homeobox" evidence="1">
    <location>
        <begin position="71"/>
        <end position="132"/>
    </location>
</feature>
<name>A0A2P6NVG7_9EUKA</name>
<keyword evidence="1 2" id="KW-0238">DNA-binding</keyword>
<proteinExistence type="predicted"/>
<dbReference type="Gene3D" id="1.10.10.60">
    <property type="entry name" value="Homeodomain-like"/>
    <property type="match status" value="1"/>
</dbReference>
<protein>
    <recommendedName>
        <fullName evidence="4">Homeobox domain-containing protein</fullName>
    </recommendedName>
</protein>
<evidence type="ECO:0000313" key="5">
    <source>
        <dbReference type="EMBL" id="PRP87953.1"/>
    </source>
</evidence>
<feature type="compositionally biased region" description="Acidic residues" evidence="3">
    <location>
        <begin position="147"/>
        <end position="156"/>
    </location>
</feature>
<feature type="compositionally biased region" description="Basic and acidic residues" evidence="3">
    <location>
        <begin position="1"/>
        <end position="14"/>
    </location>
</feature>
<dbReference type="Proteomes" id="UP000241769">
    <property type="component" value="Unassembled WGS sequence"/>
</dbReference>
<dbReference type="PROSITE" id="PS50071">
    <property type="entry name" value="HOMEOBOX_2"/>
    <property type="match status" value="1"/>
</dbReference>
<dbReference type="InterPro" id="IPR009057">
    <property type="entry name" value="Homeodomain-like_sf"/>
</dbReference>
<dbReference type="Pfam" id="PF00046">
    <property type="entry name" value="Homeodomain"/>
    <property type="match status" value="1"/>
</dbReference>
<accession>A0A2P6NVG7</accession>
<evidence type="ECO:0000256" key="2">
    <source>
        <dbReference type="RuleBase" id="RU000682"/>
    </source>
</evidence>
<evidence type="ECO:0000256" key="1">
    <source>
        <dbReference type="PROSITE-ProRule" id="PRU00108"/>
    </source>
</evidence>
<gene>
    <name evidence="5" type="ORF">PROFUN_02690</name>
</gene>
<keyword evidence="1 2" id="KW-0539">Nucleus</keyword>
<dbReference type="GO" id="GO:0005634">
    <property type="term" value="C:nucleus"/>
    <property type="evidence" value="ECO:0007669"/>
    <property type="project" value="UniProtKB-SubCell"/>
</dbReference>
<dbReference type="EMBL" id="MDYQ01000016">
    <property type="protein sequence ID" value="PRP87953.1"/>
    <property type="molecule type" value="Genomic_DNA"/>
</dbReference>
<organism evidence="5 6">
    <name type="scientific">Planoprotostelium fungivorum</name>
    <dbReference type="NCBI Taxonomy" id="1890364"/>
    <lineage>
        <taxon>Eukaryota</taxon>
        <taxon>Amoebozoa</taxon>
        <taxon>Evosea</taxon>
        <taxon>Variosea</taxon>
        <taxon>Cavosteliida</taxon>
        <taxon>Cavosteliaceae</taxon>
        <taxon>Planoprotostelium</taxon>
    </lineage>
</organism>
<evidence type="ECO:0000256" key="3">
    <source>
        <dbReference type="SAM" id="MobiDB-lite"/>
    </source>
</evidence>
<feature type="domain" description="Homeobox" evidence="4">
    <location>
        <begin position="69"/>
        <end position="131"/>
    </location>
</feature>
<comment type="subcellular location">
    <subcellularLocation>
        <location evidence="1 2">Nucleus</location>
    </subcellularLocation>
</comment>
<dbReference type="InParanoid" id="A0A2P6NVG7"/>
<dbReference type="CDD" id="cd00086">
    <property type="entry name" value="homeodomain"/>
    <property type="match status" value="1"/>
</dbReference>
<feature type="region of interest" description="Disordered" evidence="3">
    <location>
        <begin position="1"/>
        <end position="27"/>
    </location>
</feature>
<keyword evidence="6" id="KW-1185">Reference proteome</keyword>
<sequence length="156" mass="17698">MPHSEISSKPDKGKGARRQMATSSEDRKVLEAAYKGRAFNRCEAEELSRGVDLTPKKIIKWSLNHNVKKEGVRERVYLSEKVIVRLRSHYVEGGYSFPRAAEQRALAEELGITYRQVKNWYDSNKKRNTLPKKEEESNSSSSSSDDGSSDDASDDE</sequence>
<dbReference type="AlphaFoldDB" id="A0A2P6NVG7"/>
<evidence type="ECO:0000259" key="4">
    <source>
        <dbReference type="PROSITE" id="PS50071"/>
    </source>
</evidence>
<keyword evidence="1 2" id="KW-0371">Homeobox</keyword>
<dbReference type="SUPFAM" id="SSF46689">
    <property type="entry name" value="Homeodomain-like"/>
    <property type="match status" value="1"/>
</dbReference>